<keyword evidence="2" id="KW-0547">Nucleotide-binding</keyword>
<protein>
    <recommendedName>
        <fullName evidence="8">Protein CBR-RAB-37</fullName>
    </recommendedName>
</protein>
<dbReference type="EMBL" id="CP092625">
    <property type="protein sequence ID" value="UMM41321.1"/>
    <property type="molecule type" value="Genomic_DNA"/>
</dbReference>
<dbReference type="PROSITE" id="PS51420">
    <property type="entry name" value="RHO"/>
    <property type="match status" value="1"/>
</dbReference>
<evidence type="ECO:0000256" key="5">
    <source>
        <dbReference type="ARBA" id="ARBA00023289"/>
    </source>
</evidence>
<dbReference type="CDD" id="cd00154">
    <property type="entry name" value="Rab"/>
    <property type="match status" value="1"/>
</dbReference>
<accession>A0AAE9F962</accession>
<dbReference type="FunFam" id="3.40.50.300:FF:001822">
    <property type="entry name" value="RAB family"/>
    <property type="match status" value="1"/>
</dbReference>
<dbReference type="SMART" id="SM00176">
    <property type="entry name" value="RAN"/>
    <property type="match status" value="1"/>
</dbReference>
<dbReference type="InterPro" id="IPR027417">
    <property type="entry name" value="P-loop_NTPase"/>
</dbReference>
<evidence type="ECO:0008006" key="8">
    <source>
        <dbReference type="Google" id="ProtNLM"/>
    </source>
</evidence>
<dbReference type="InterPro" id="IPR050305">
    <property type="entry name" value="Small_GTPase_Rab"/>
</dbReference>
<dbReference type="PRINTS" id="PR00449">
    <property type="entry name" value="RASTRNSFRMNG"/>
</dbReference>
<dbReference type="InterPro" id="IPR001806">
    <property type="entry name" value="Small_GTPase"/>
</dbReference>
<dbReference type="Gene3D" id="3.40.50.300">
    <property type="entry name" value="P-loop containing nucleotide triphosphate hydrolases"/>
    <property type="match status" value="1"/>
</dbReference>
<keyword evidence="5" id="KW-0636">Prenylation</keyword>
<organism evidence="6 7">
    <name type="scientific">Caenorhabditis briggsae</name>
    <dbReference type="NCBI Taxonomy" id="6238"/>
    <lineage>
        <taxon>Eukaryota</taxon>
        <taxon>Metazoa</taxon>
        <taxon>Ecdysozoa</taxon>
        <taxon>Nematoda</taxon>
        <taxon>Chromadorea</taxon>
        <taxon>Rhabditida</taxon>
        <taxon>Rhabditina</taxon>
        <taxon>Rhabditomorpha</taxon>
        <taxon>Rhabditoidea</taxon>
        <taxon>Rhabditidae</taxon>
        <taxon>Peloderinae</taxon>
        <taxon>Caenorhabditis</taxon>
    </lineage>
</organism>
<dbReference type="GO" id="GO:0003924">
    <property type="term" value="F:GTPase activity"/>
    <property type="evidence" value="ECO:0007669"/>
    <property type="project" value="InterPro"/>
</dbReference>
<dbReference type="SUPFAM" id="SSF52540">
    <property type="entry name" value="P-loop containing nucleoside triphosphate hydrolases"/>
    <property type="match status" value="1"/>
</dbReference>
<dbReference type="PROSITE" id="PS51421">
    <property type="entry name" value="RAS"/>
    <property type="match status" value="1"/>
</dbReference>
<gene>
    <name evidence="6" type="ORF">L5515_017633</name>
</gene>
<evidence type="ECO:0000256" key="3">
    <source>
        <dbReference type="ARBA" id="ARBA00023134"/>
    </source>
</evidence>
<dbReference type="GO" id="GO:0005525">
    <property type="term" value="F:GTP binding"/>
    <property type="evidence" value="ECO:0007669"/>
    <property type="project" value="UniProtKB-KW"/>
</dbReference>
<name>A0AAE9F962_CAEBR</name>
<evidence type="ECO:0000313" key="6">
    <source>
        <dbReference type="EMBL" id="UMM41321.1"/>
    </source>
</evidence>
<sequence length="220" mass="24725">MPKNRNRSDLLHDDDMDVGKEQIIVKVNVMILGDSCTGKTCLLIRYKDGAFLNNNFISTVGIDYRNKLINMGDKKVKLQIWDTAGQERFRSVATSYYRDADALLLVYDIANRQSFDNVRDWLSHIKEHGKEAVQVTLVGNKCDLPRVVQADEGRRLAEENGIPFMETSAKTGQNVDRAFLGLAERMIKMKYGFVPGGEMADTIAVNESKSINLSNCCPIT</sequence>
<dbReference type="Proteomes" id="UP000829354">
    <property type="component" value="Chromosome X"/>
</dbReference>
<comment type="similarity">
    <text evidence="1">Belongs to the small GTPase superfamily. Rab family.</text>
</comment>
<evidence type="ECO:0000256" key="1">
    <source>
        <dbReference type="ARBA" id="ARBA00006270"/>
    </source>
</evidence>
<dbReference type="Pfam" id="PF00071">
    <property type="entry name" value="Ras"/>
    <property type="match status" value="1"/>
</dbReference>
<evidence type="ECO:0000256" key="2">
    <source>
        <dbReference type="ARBA" id="ARBA00022741"/>
    </source>
</evidence>
<proteinExistence type="inferred from homology"/>
<dbReference type="SMART" id="SM00174">
    <property type="entry name" value="RHO"/>
    <property type="match status" value="1"/>
</dbReference>
<keyword evidence="4" id="KW-0449">Lipoprotein</keyword>
<evidence type="ECO:0000256" key="4">
    <source>
        <dbReference type="ARBA" id="ARBA00023288"/>
    </source>
</evidence>
<evidence type="ECO:0000313" key="7">
    <source>
        <dbReference type="Proteomes" id="UP000829354"/>
    </source>
</evidence>
<dbReference type="SMART" id="SM00175">
    <property type="entry name" value="RAB"/>
    <property type="match status" value="1"/>
</dbReference>
<dbReference type="AlphaFoldDB" id="A0AAE9F962"/>
<dbReference type="SMART" id="SM00173">
    <property type="entry name" value="RAS"/>
    <property type="match status" value="1"/>
</dbReference>
<dbReference type="PANTHER" id="PTHR47980">
    <property type="entry name" value="LD44762P"/>
    <property type="match status" value="1"/>
</dbReference>
<keyword evidence="7" id="KW-1185">Reference proteome</keyword>
<dbReference type="SMART" id="SM00177">
    <property type="entry name" value="ARF"/>
    <property type="match status" value="1"/>
</dbReference>
<reference evidence="6 7" key="1">
    <citation type="submission" date="2022-04" db="EMBL/GenBank/DDBJ databases">
        <title>Chromosome-level reference genomes for two strains of Caenorhabditis briggsae: an improved platform for comparative genomics.</title>
        <authorList>
            <person name="Stevens L."/>
            <person name="Andersen E."/>
        </authorList>
    </citation>
    <scope>NUCLEOTIDE SEQUENCE [LARGE SCALE GENOMIC DNA]</scope>
    <source>
        <strain evidence="6">VX34</strain>
        <tissue evidence="6">Whole-organism</tissue>
    </source>
</reference>
<dbReference type="NCBIfam" id="TIGR00231">
    <property type="entry name" value="small_GTP"/>
    <property type="match status" value="1"/>
</dbReference>
<dbReference type="InterPro" id="IPR005225">
    <property type="entry name" value="Small_GTP-bd"/>
</dbReference>
<keyword evidence="3" id="KW-0342">GTP-binding</keyword>
<dbReference type="PROSITE" id="PS51419">
    <property type="entry name" value="RAB"/>
    <property type="match status" value="1"/>
</dbReference>